<evidence type="ECO:0000313" key="3">
    <source>
        <dbReference type="Proteomes" id="UP000017836"/>
    </source>
</evidence>
<protein>
    <submittedName>
        <fullName evidence="2">Uncharacterized protein</fullName>
    </submittedName>
</protein>
<name>U5DAN7_AMBTC</name>
<dbReference type="EMBL" id="KI392068">
    <property type="protein sequence ID" value="ERN19564.1"/>
    <property type="molecule type" value="Genomic_DNA"/>
</dbReference>
<feature type="region of interest" description="Disordered" evidence="1">
    <location>
        <begin position="46"/>
        <end position="67"/>
    </location>
</feature>
<gene>
    <name evidence="2" type="ORF">AMTR_s00062p00091630</name>
</gene>
<sequence>MERIQEPMLLDVPPNLASEPQTYPINKKPSAFHLIHLGRLFGSPSSSEAAAPPLPWNPNDVRSPRGWKPRRRQVLHPLGSPPPPSCSVIFSLQQNLLRCSANLACLPTRSPIARSMDRRKASWAKKRWFLREKLGEGWGLLGFLERTVELSLPLREKLGFFKREKEKGEESRVKEAAKDLCL</sequence>
<evidence type="ECO:0000256" key="1">
    <source>
        <dbReference type="SAM" id="MobiDB-lite"/>
    </source>
</evidence>
<proteinExistence type="predicted"/>
<accession>U5DAN7</accession>
<organism evidence="2 3">
    <name type="scientific">Amborella trichopoda</name>
    <dbReference type="NCBI Taxonomy" id="13333"/>
    <lineage>
        <taxon>Eukaryota</taxon>
        <taxon>Viridiplantae</taxon>
        <taxon>Streptophyta</taxon>
        <taxon>Embryophyta</taxon>
        <taxon>Tracheophyta</taxon>
        <taxon>Spermatophyta</taxon>
        <taxon>Magnoliopsida</taxon>
        <taxon>Amborellales</taxon>
        <taxon>Amborellaceae</taxon>
        <taxon>Amborella</taxon>
    </lineage>
</organism>
<evidence type="ECO:0000313" key="2">
    <source>
        <dbReference type="EMBL" id="ERN19564.1"/>
    </source>
</evidence>
<reference evidence="3" key="1">
    <citation type="journal article" date="2013" name="Science">
        <title>The Amborella genome and the evolution of flowering plants.</title>
        <authorList>
            <consortium name="Amborella Genome Project"/>
        </authorList>
    </citation>
    <scope>NUCLEOTIDE SEQUENCE [LARGE SCALE GENOMIC DNA]</scope>
</reference>
<dbReference type="HOGENOM" id="CLU_1483947_0_0_1"/>
<dbReference type="Proteomes" id="UP000017836">
    <property type="component" value="Unassembled WGS sequence"/>
</dbReference>
<dbReference type="Gramene" id="ERN19564">
    <property type="protein sequence ID" value="ERN19564"/>
    <property type="gene ID" value="AMTR_s00062p00091630"/>
</dbReference>
<dbReference type="AlphaFoldDB" id="U5DAN7"/>
<keyword evidence="3" id="KW-1185">Reference proteome</keyword>